<dbReference type="Pfam" id="PF18701">
    <property type="entry name" value="DUF5641"/>
    <property type="match status" value="1"/>
</dbReference>
<protein>
    <recommendedName>
        <fullName evidence="1">DUF5641 domain-containing protein</fullName>
    </recommendedName>
</protein>
<proteinExistence type="predicted"/>
<keyword evidence="3" id="KW-1185">Reference proteome</keyword>
<reference evidence="2" key="1">
    <citation type="submission" date="2021-10" db="EMBL/GenBank/DDBJ databases">
        <title>Tropical sea cucumber genome reveals ecological adaptation and Cuvierian tubules defense mechanism.</title>
        <authorList>
            <person name="Chen T."/>
        </authorList>
    </citation>
    <scope>NUCLEOTIDE SEQUENCE</scope>
    <source>
        <strain evidence="2">Nanhai2018</strain>
        <tissue evidence="2">Muscle</tissue>
    </source>
</reference>
<accession>A0A9Q1C6I1</accession>
<dbReference type="OrthoDB" id="7763962at2759"/>
<evidence type="ECO:0000313" key="3">
    <source>
        <dbReference type="Proteomes" id="UP001152320"/>
    </source>
</evidence>
<name>A0A9Q1C6I1_HOLLE</name>
<dbReference type="InterPro" id="IPR040676">
    <property type="entry name" value="DUF5641"/>
</dbReference>
<dbReference type="EMBL" id="JAIZAY010000006">
    <property type="protein sequence ID" value="KAJ8039611.1"/>
    <property type="molecule type" value="Genomic_DNA"/>
</dbReference>
<evidence type="ECO:0000259" key="1">
    <source>
        <dbReference type="Pfam" id="PF18701"/>
    </source>
</evidence>
<organism evidence="2 3">
    <name type="scientific">Holothuria leucospilota</name>
    <name type="common">Black long sea cucumber</name>
    <name type="synonym">Mertensiothuria leucospilota</name>
    <dbReference type="NCBI Taxonomy" id="206669"/>
    <lineage>
        <taxon>Eukaryota</taxon>
        <taxon>Metazoa</taxon>
        <taxon>Echinodermata</taxon>
        <taxon>Eleutherozoa</taxon>
        <taxon>Echinozoa</taxon>
        <taxon>Holothuroidea</taxon>
        <taxon>Aspidochirotacea</taxon>
        <taxon>Aspidochirotida</taxon>
        <taxon>Holothuriidae</taxon>
        <taxon>Holothuria</taxon>
    </lineage>
</organism>
<gene>
    <name evidence="2" type="ORF">HOLleu_13660</name>
</gene>
<dbReference type="AlphaFoldDB" id="A0A9Q1C6I1"/>
<comment type="caution">
    <text evidence="2">The sequence shown here is derived from an EMBL/GenBank/DDBJ whole genome shotgun (WGS) entry which is preliminary data.</text>
</comment>
<dbReference type="Proteomes" id="UP001152320">
    <property type="component" value="Chromosome 6"/>
</dbReference>
<evidence type="ECO:0000313" key="2">
    <source>
        <dbReference type="EMBL" id="KAJ8039611.1"/>
    </source>
</evidence>
<sequence length="55" mass="6063">MVLLKEKDSLQGQWPLGRIVGVYPGPDGHVRVIRVKTSKGEFTRGYFTSVSIGVC</sequence>
<feature type="domain" description="DUF5641" evidence="1">
    <location>
        <begin position="1"/>
        <end position="45"/>
    </location>
</feature>